<feature type="transmembrane region" description="Helical" evidence="1">
    <location>
        <begin position="173"/>
        <end position="189"/>
    </location>
</feature>
<dbReference type="EMBL" id="CP003235">
    <property type="protein sequence ID" value="AFC29617.1"/>
    <property type="molecule type" value="Genomic_DNA"/>
</dbReference>
<dbReference type="InterPro" id="IPR047928">
    <property type="entry name" value="Perm_prefix_1"/>
</dbReference>
<proteinExistence type="predicted"/>
<feature type="transmembrane region" description="Helical" evidence="1">
    <location>
        <begin position="73"/>
        <end position="95"/>
    </location>
</feature>
<dbReference type="Proteomes" id="UP000007523">
    <property type="component" value="Chromosome"/>
</dbReference>
<dbReference type="HOGENOM" id="CLU_1015056_0_0_9"/>
<dbReference type="AlphaFoldDB" id="H6NHM0"/>
<name>H6NHM0_9BACL</name>
<organism evidence="2 3">
    <name type="scientific">Paenibacillus mucilaginosus 3016</name>
    <dbReference type="NCBI Taxonomy" id="1116391"/>
    <lineage>
        <taxon>Bacteria</taxon>
        <taxon>Bacillati</taxon>
        <taxon>Bacillota</taxon>
        <taxon>Bacilli</taxon>
        <taxon>Bacillales</taxon>
        <taxon>Paenibacillaceae</taxon>
        <taxon>Paenibacillus</taxon>
    </lineage>
</organism>
<dbReference type="STRING" id="1116391.PM3016_2739"/>
<keyword evidence="1" id="KW-0472">Membrane</keyword>
<keyword evidence="1" id="KW-0812">Transmembrane</keyword>
<feature type="transmembrane region" description="Helical" evidence="1">
    <location>
        <begin position="244"/>
        <end position="262"/>
    </location>
</feature>
<feature type="transmembrane region" description="Helical" evidence="1">
    <location>
        <begin position="196"/>
        <end position="211"/>
    </location>
</feature>
<reference evidence="2 3" key="1">
    <citation type="journal article" date="2012" name="J. Bacteriol.">
        <title>Complete Genome Sequence of Paenibacillus mucilaginosus 3016, a Bacterium Functional as Microbial Fertilizer.</title>
        <authorList>
            <person name="Ma M."/>
            <person name="Wang Z."/>
            <person name="Li L."/>
            <person name="Jiang X."/>
            <person name="Guan D."/>
            <person name="Cao F."/>
            <person name="Chen H."/>
            <person name="Wang X."/>
            <person name="Shen D."/>
            <person name="Du B."/>
            <person name="Li J."/>
        </authorList>
    </citation>
    <scope>NUCLEOTIDE SEQUENCE [LARGE SCALE GENOMIC DNA]</scope>
    <source>
        <strain evidence="2 3">3016</strain>
    </source>
</reference>
<keyword evidence="1" id="KW-1133">Transmembrane helix</keyword>
<dbReference type="KEGG" id="pmq:PM3016_2739"/>
<dbReference type="NCBIfam" id="NF038403">
    <property type="entry name" value="perm_prefix_1"/>
    <property type="match status" value="1"/>
</dbReference>
<sequence>MDKADRYLNRILRGTFLTGKEKAEWEAEMRTHINCSVEELEEEGLGREDALERTLRQFGDPGMLRRDLTRQTYGISMDIILQVSALLWAAFLFLYLQSQFRLYDSRLVLPLIPLTLQAAVLFMLTTRNRADRFGLLGAVLPYILLHVCLAIGIPEAVRWYDAVMNGYTPDWRSYQLFLSMMFLWGLVLLKGTKNTGVAALPLFLAFLYKGFDLCRSLNLHLFSALDRGVNSASRHEVLSHLEGVSIRLFALAVFLAVAHGYLQQQKSRPAGASRA</sequence>
<gene>
    <name evidence="2" type="ORF">PM3016_2739</name>
</gene>
<protein>
    <submittedName>
        <fullName evidence="2">Uncharacterized protein</fullName>
    </submittedName>
</protein>
<evidence type="ECO:0000313" key="2">
    <source>
        <dbReference type="EMBL" id="AFC29617.1"/>
    </source>
</evidence>
<evidence type="ECO:0000256" key="1">
    <source>
        <dbReference type="SAM" id="Phobius"/>
    </source>
</evidence>
<accession>H6NHM0</accession>
<evidence type="ECO:0000313" key="3">
    <source>
        <dbReference type="Proteomes" id="UP000007523"/>
    </source>
</evidence>
<feature type="transmembrane region" description="Helical" evidence="1">
    <location>
        <begin position="133"/>
        <end position="153"/>
    </location>
</feature>
<keyword evidence="3" id="KW-1185">Reference proteome</keyword>
<feature type="transmembrane region" description="Helical" evidence="1">
    <location>
        <begin position="107"/>
        <end position="126"/>
    </location>
</feature>
<dbReference type="RefSeq" id="WP_014369899.1">
    <property type="nucleotide sequence ID" value="NC_016935.1"/>
</dbReference>